<proteinExistence type="predicted"/>
<gene>
    <name evidence="1" type="ORF">I6J18_15415</name>
</gene>
<dbReference type="AlphaFoldDB" id="A0A974NJM6"/>
<name>A0A974NJM6_PERPY</name>
<keyword evidence="2" id="KW-1185">Reference proteome</keyword>
<dbReference type="EMBL" id="CP068053">
    <property type="protein sequence ID" value="QQS99028.1"/>
    <property type="molecule type" value="Genomic_DNA"/>
</dbReference>
<dbReference type="Gene3D" id="2.40.128.20">
    <property type="match status" value="1"/>
</dbReference>
<evidence type="ECO:0000313" key="1">
    <source>
        <dbReference type="EMBL" id="QQS99028.1"/>
    </source>
</evidence>
<dbReference type="InterPro" id="IPR015231">
    <property type="entry name" value="DUF1934"/>
</dbReference>
<sequence length="146" mass="16976">MSLHENKQQKIKVVLQTKITHEGVTENFEVKTSGLKFRKGSALYFQYAEKTEAGDTQTTIKYKEYETLLLRNGAVKMRQLFRPSEITNGHYESIYGTLPMRTHTESIEHLWNENTNEGVLRLRYTLDVQGGEPGQYELKLNYKEEA</sequence>
<dbReference type="KEGG" id="ppsr:I6J18_15415"/>
<accession>A0A974NJM6</accession>
<dbReference type="Proteomes" id="UP000595254">
    <property type="component" value="Chromosome"/>
</dbReference>
<protein>
    <submittedName>
        <fullName evidence="1">DUF1934 domain-containing protein</fullName>
    </submittedName>
</protein>
<dbReference type="Pfam" id="PF09148">
    <property type="entry name" value="DUF1934"/>
    <property type="match status" value="1"/>
</dbReference>
<evidence type="ECO:0000313" key="2">
    <source>
        <dbReference type="Proteomes" id="UP000595254"/>
    </source>
</evidence>
<dbReference type="RefSeq" id="WP_040374759.1">
    <property type="nucleotide sequence ID" value="NZ_CP068053.1"/>
</dbReference>
<reference evidence="1 2" key="1">
    <citation type="submission" date="2021-01" db="EMBL/GenBank/DDBJ databases">
        <title>FDA dAtabase for Regulatory Grade micrObial Sequences (FDA-ARGOS): Supporting development and validation of Infectious Disease Dx tests.</title>
        <authorList>
            <person name="Nelson B."/>
            <person name="Plummer A."/>
            <person name="Tallon L."/>
            <person name="Sadzewicz L."/>
            <person name="Zhao X."/>
            <person name="Boylan J."/>
            <person name="Ott S."/>
            <person name="Bowen H."/>
            <person name="Vavikolanu K."/>
            <person name="Mehta A."/>
            <person name="Aluvathingal J."/>
            <person name="Nadendla S."/>
            <person name="Myers T."/>
            <person name="Yan Y."/>
            <person name="Sichtig H."/>
        </authorList>
    </citation>
    <scope>NUCLEOTIDE SEQUENCE [LARGE SCALE GENOMIC DNA]</scope>
    <source>
        <strain evidence="1 2">FDAARGOS_1161</strain>
    </source>
</reference>
<dbReference type="InterPro" id="IPR012674">
    <property type="entry name" value="Calycin"/>
</dbReference>
<organism evidence="1 2">
    <name type="scientific">Peribacillus psychrosaccharolyticus</name>
    <name type="common">Bacillus psychrosaccharolyticus</name>
    <dbReference type="NCBI Taxonomy" id="1407"/>
    <lineage>
        <taxon>Bacteria</taxon>
        <taxon>Bacillati</taxon>
        <taxon>Bacillota</taxon>
        <taxon>Bacilli</taxon>
        <taxon>Bacillales</taxon>
        <taxon>Bacillaceae</taxon>
        <taxon>Peribacillus</taxon>
    </lineage>
</organism>
<dbReference type="SUPFAM" id="SSF50814">
    <property type="entry name" value="Lipocalins"/>
    <property type="match status" value="1"/>
</dbReference>